<sequence>MARYSKAFKESSAQKMMPPNAQSIAQISRDTGVSAQTLYHWKNQYKREGKVVPADPSNPENWSAQDKLAVVIESASLNEQTLSEYCRLKGLYVEQIERWKALALVGYETPGRLTTNERQELKQAKRQKRQIEKELRRKEKALAETAALLVLSKKCNAIWEDEEED</sequence>
<reference evidence="4 5" key="1">
    <citation type="journal article" date="2023" name="bioRxiv">
        <title>An intranuclear bacterial parasite of deep-sea mussels expresses apoptosis inhibitors acquired from its host.</title>
        <authorList>
            <person name="Gonzalez Porras M.A."/>
            <person name="Assie A."/>
            <person name="Tietjen M."/>
            <person name="Violette M."/>
            <person name="Kleiner M."/>
            <person name="Gruber-Vodicka H."/>
            <person name="Dubilier N."/>
            <person name="Leisch N."/>
        </authorList>
    </citation>
    <scope>NUCLEOTIDE SEQUENCE [LARGE SCALE GENOMIC DNA]</scope>
    <source>
        <strain evidence="4">IAP13</strain>
    </source>
</reference>
<keyword evidence="5" id="KW-1185">Reference proteome</keyword>
<proteinExistence type="inferred from homology"/>
<organism evidence="4 5">
    <name type="scientific">Candidatus Endonucleibacter bathymodioli</name>
    <dbReference type="NCBI Taxonomy" id="539814"/>
    <lineage>
        <taxon>Bacteria</taxon>
        <taxon>Pseudomonadati</taxon>
        <taxon>Pseudomonadota</taxon>
        <taxon>Gammaproteobacteria</taxon>
        <taxon>Oceanospirillales</taxon>
        <taxon>Endozoicomonadaceae</taxon>
        <taxon>Candidatus Endonucleibacter</taxon>
    </lineage>
</organism>
<dbReference type="GO" id="GO:0004803">
    <property type="term" value="F:transposase activity"/>
    <property type="evidence" value="ECO:0007669"/>
    <property type="project" value="InterPro"/>
</dbReference>
<dbReference type="Proteomes" id="UP001178148">
    <property type="component" value="Unassembled WGS sequence"/>
</dbReference>
<gene>
    <name evidence="4" type="ORF">QS748_00230</name>
</gene>
<evidence type="ECO:0000256" key="2">
    <source>
        <dbReference type="SAM" id="Coils"/>
    </source>
</evidence>
<evidence type="ECO:0000256" key="1">
    <source>
        <dbReference type="ARBA" id="ARBA00009964"/>
    </source>
</evidence>
<dbReference type="AlphaFoldDB" id="A0AA90NIT9"/>
<dbReference type="EMBL" id="JASXSV010000001">
    <property type="protein sequence ID" value="MDP0587709.1"/>
    <property type="molecule type" value="Genomic_DNA"/>
</dbReference>
<accession>A0AA90NIT9</accession>
<name>A0AA90NIT9_9GAMM</name>
<feature type="coiled-coil region" evidence="2">
    <location>
        <begin position="114"/>
        <end position="148"/>
    </location>
</feature>
<dbReference type="GO" id="GO:0003677">
    <property type="term" value="F:DNA binding"/>
    <property type="evidence" value="ECO:0007669"/>
    <property type="project" value="InterPro"/>
</dbReference>
<dbReference type="SUPFAM" id="SSF46689">
    <property type="entry name" value="Homeodomain-like"/>
    <property type="match status" value="1"/>
</dbReference>
<dbReference type="GO" id="GO:0006313">
    <property type="term" value="P:DNA transposition"/>
    <property type="evidence" value="ECO:0007669"/>
    <property type="project" value="InterPro"/>
</dbReference>
<comment type="caution">
    <text evidence="4">The sequence shown here is derived from an EMBL/GenBank/DDBJ whole genome shotgun (WGS) entry which is preliminary data.</text>
</comment>
<dbReference type="InterPro" id="IPR002514">
    <property type="entry name" value="Transposase_8"/>
</dbReference>
<evidence type="ECO:0000256" key="3">
    <source>
        <dbReference type="SAM" id="MobiDB-lite"/>
    </source>
</evidence>
<comment type="similarity">
    <text evidence="1">Belongs to the transposase 8 family.</text>
</comment>
<evidence type="ECO:0000313" key="5">
    <source>
        <dbReference type="Proteomes" id="UP001178148"/>
    </source>
</evidence>
<dbReference type="Gene3D" id="1.10.10.60">
    <property type="entry name" value="Homeodomain-like"/>
    <property type="match status" value="1"/>
</dbReference>
<dbReference type="Pfam" id="PF01527">
    <property type="entry name" value="HTH_Tnp_1"/>
    <property type="match status" value="1"/>
</dbReference>
<protein>
    <submittedName>
        <fullName evidence="4">Transposase</fullName>
    </submittedName>
</protein>
<dbReference type="InterPro" id="IPR009057">
    <property type="entry name" value="Homeodomain-like_sf"/>
</dbReference>
<keyword evidence="2" id="KW-0175">Coiled coil</keyword>
<feature type="region of interest" description="Disordered" evidence="3">
    <location>
        <begin position="1"/>
        <end position="20"/>
    </location>
</feature>
<evidence type="ECO:0000313" key="4">
    <source>
        <dbReference type="EMBL" id="MDP0587709.1"/>
    </source>
</evidence>